<accession>A0AAN9JQT1</accession>
<evidence type="ECO:0000256" key="1">
    <source>
        <dbReference type="ARBA" id="ARBA00009744"/>
    </source>
</evidence>
<dbReference type="GO" id="GO:0009738">
    <property type="term" value="P:abscisic acid-activated signaling pathway"/>
    <property type="evidence" value="ECO:0007669"/>
    <property type="project" value="InterPro"/>
</dbReference>
<proteinExistence type="inferred from homology"/>
<reference evidence="5 6" key="1">
    <citation type="submission" date="2024-01" db="EMBL/GenBank/DDBJ databases">
        <title>The genomes of 5 underutilized Papilionoideae crops provide insights into root nodulation and disease resistance.</title>
        <authorList>
            <person name="Yuan L."/>
        </authorList>
    </citation>
    <scope>NUCLEOTIDE SEQUENCE [LARGE SCALE GENOMIC DNA]</scope>
    <source>
        <strain evidence="5">LY-2023</strain>
        <tissue evidence="5">Leaf</tissue>
    </source>
</reference>
<keyword evidence="2" id="KW-0611">Plant defense</keyword>
<dbReference type="CDD" id="cd07816">
    <property type="entry name" value="Bet_v1-like"/>
    <property type="match status" value="1"/>
</dbReference>
<dbReference type="InterPro" id="IPR000916">
    <property type="entry name" value="Bet_v_I/MLP"/>
</dbReference>
<dbReference type="GO" id="GO:0010427">
    <property type="term" value="F:abscisic acid binding"/>
    <property type="evidence" value="ECO:0007669"/>
    <property type="project" value="InterPro"/>
</dbReference>
<evidence type="ECO:0000313" key="6">
    <source>
        <dbReference type="Proteomes" id="UP001359559"/>
    </source>
</evidence>
<dbReference type="EMBL" id="JAYKXN010000003">
    <property type="protein sequence ID" value="KAK7303730.1"/>
    <property type="molecule type" value="Genomic_DNA"/>
</dbReference>
<dbReference type="Gene3D" id="3.30.530.20">
    <property type="match status" value="1"/>
</dbReference>
<protein>
    <recommendedName>
        <fullName evidence="4">Bet v I/Major latex protein domain-containing protein</fullName>
    </recommendedName>
</protein>
<dbReference type="GO" id="GO:0038023">
    <property type="term" value="F:signaling receptor activity"/>
    <property type="evidence" value="ECO:0007669"/>
    <property type="project" value="InterPro"/>
</dbReference>
<dbReference type="GO" id="GO:0005634">
    <property type="term" value="C:nucleus"/>
    <property type="evidence" value="ECO:0007669"/>
    <property type="project" value="TreeGrafter"/>
</dbReference>
<comment type="caution">
    <text evidence="5">The sequence shown here is derived from an EMBL/GenBank/DDBJ whole genome shotgun (WGS) entry which is preliminary data.</text>
</comment>
<evidence type="ECO:0000313" key="5">
    <source>
        <dbReference type="EMBL" id="KAK7303730.1"/>
    </source>
</evidence>
<evidence type="ECO:0000256" key="2">
    <source>
        <dbReference type="ARBA" id="ARBA00022821"/>
    </source>
</evidence>
<dbReference type="GO" id="GO:0006952">
    <property type="term" value="P:defense response"/>
    <property type="evidence" value="ECO:0007669"/>
    <property type="project" value="UniProtKB-KW"/>
</dbReference>
<dbReference type="Proteomes" id="UP001359559">
    <property type="component" value="Unassembled WGS sequence"/>
</dbReference>
<dbReference type="GO" id="GO:0005737">
    <property type="term" value="C:cytoplasm"/>
    <property type="evidence" value="ECO:0007669"/>
    <property type="project" value="TreeGrafter"/>
</dbReference>
<dbReference type="GO" id="GO:0004864">
    <property type="term" value="F:protein phosphatase inhibitor activity"/>
    <property type="evidence" value="ECO:0007669"/>
    <property type="project" value="InterPro"/>
</dbReference>
<evidence type="ECO:0000256" key="3">
    <source>
        <dbReference type="ARBA" id="ARBA00023265"/>
    </source>
</evidence>
<comment type="similarity">
    <text evidence="1">Belongs to the BetVI family.</text>
</comment>
<dbReference type="PANTHER" id="PTHR31213">
    <property type="entry name" value="OS08G0374000 PROTEIN-RELATED"/>
    <property type="match status" value="1"/>
</dbReference>
<dbReference type="SUPFAM" id="SSF55961">
    <property type="entry name" value="Bet v1-like"/>
    <property type="match status" value="1"/>
</dbReference>
<dbReference type="AlphaFoldDB" id="A0AAN9JQT1"/>
<name>A0AAN9JQT1_CLITE</name>
<sequence>MGVVTQEYGTPAAVPPARLFKAMTLDFHNLFPKLIDPIQSIEFTQGTGGPGTIKKMTILEGNESKYVLHRVDEIDEATFVYNFSIIGGTGLSDTLEKVTFESKLEEGPNGGTIRNVRVQYFTKDDASFGEKDLIANRAKVEGLVKIVEGFLLTNPDY</sequence>
<gene>
    <name evidence="5" type="ORF">RJT34_14643</name>
</gene>
<organism evidence="5 6">
    <name type="scientific">Clitoria ternatea</name>
    <name type="common">Butterfly pea</name>
    <dbReference type="NCBI Taxonomy" id="43366"/>
    <lineage>
        <taxon>Eukaryota</taxon>
        <taxon>Viridiplantae</taxon>
        <taxon>Streptophyta</taxon>
        <taxon>Embryophyta</taxon>
        <taxon>Tracheophyta</taxon>
        <taxon>Spermatophyta</taxon>
        <taxon>Magnoliopsida</taxon>
        <taxon>eudicotyledons</taxon>
        <taxon>Gunneridae</taxon>
        <taxon>Pentapetalae</taxon>
        <taxon>rosids</taxon>
        <taxon>fabids</taxon>
        <taxon>Fabales</taxon>
        <taxon>Fabaceae</taxon>
        <taxon>Papilionoideae</taxon>
        <taxon>50 kb inversion clade</taxon>
        <taxon>NPAAA clade</taxon>
        <taxon>indigoferoid/millettioid clade</taxon>
        <taxon>Phaseoleae</taxon>
        <taxon>Clitoria</taxon>
    </lineage>
</organism>
<dbReference type="InterPro" id="IPR050279">
    <property type="entry name" value="Plant_def-hormone_signal"/>
</dbReference>
<dbReference type="PANTHER" id="PTHR31213:SF80">
    <property type="entry name" value="PATHOGENESIS-RELATED PROTEIN 10"/>
    <property type="match status" value="1"/>
</dbReference>
<dbReference type="FunFam" id="3.30.530.20:FF:000007">
    <property type="entry name" value="Major pollen allergen Bet v 1-A"/>
    <property type="match status" value="1"/>
</dbReference>
<feature type="domain" description="Bet v I/Major latex protein" evidence="4">
    <location>
        <begin position="3"/>
        <end position="153"/>
    </location>
</feature>
<dbReference type="PRINTS" id="PR00634">
    <property type="entry name" value="BETALLERGEN"/>
</dbReference>
<evidence type="ECO:0000259" key="4">
    <source>
        <dbReference type="Pfam" id="PF00407"/>
    </source>
</evidence>
<keyword evidence="6" id="KW-1185">Reference proteome</keyword>
<dbReference type="Pfam" id="PF00407">
    <property type="entry name" value="Bet_v_1"/>
    <property type="match status" value="1"/>
</dbReference>
<dbReference type="InterPro" id="IPR023393">
    <property type="entry name" value="START-like_dom_sf"/>
</dbReference>
<dbReference type="InterPro" id="IPR024949">
    <property type="entry name" value="Bet_v_I_allergen"/>
</dbReference>
<keyword evidence="3" id="KW-0568">Pathogenesis-related protein</keyword>